<dbReference type="Proteomes" id="UP001430360">
    <property type="component" value="Unassembled WGS sequence"/>
</dbReference>
<dbReference type="InterPro" id="IPR029016">
    <property type="entry name" value="GAF-like_dom_sf"/>
</dbReference>
<dbReference type="InterPro" id="IPR003018">
    <property type="entry name" value="GAF"/>
</dbReference>
<dbReference type="InterPro" id="IPR050706">
    <property type="entry name" value="Cyclic-di-GMP_PDE-like"/>
</dbReference>
<name>A0ABS8UDX4_9GAMM</name>
<reference evidence="2" key="1">
    <citation type="submission" date="2021-12" db="EMBL/GenBank/DDBJ databases">
        <authorList>
            <person name="Ulrich A."/>
        </authorList>
    </citation>
    <scope>NUCLEOTIDE SEQUENCE</scope>
    <source>
        <strain evidence="2">A1P009</strain>
    </source>
</reference>
<dbReference type="InterPro" id="IPR035919">
    <property type="entry name" value="EAL_sf"/>
</dbReference>
<dbReference type="SUPFAM" id="SSF141868">
    <property type="entry name" value="EAL domain-like"/>
    <property type="match status" value="1"/>
</dbReference>
<organism evidence="2 3">
    <name type="scientific">Luteimonas fraxinea</name>
    <dbReference type="NCBI Taxonomy" id="2901869"/>
    <lineage>
        <taxon>Bacteria</taxon>
        <taxon>Pseudomonadati</taxon>
        <taxon>Pseudomonadota</taxon>
        <taxon>Gammaproteobacteria</taxon>
        <taxon>Lysobacterales</taxon>
        <taxon>Lysobacteraceae</taxon>
        <taxon>Luteimonas</taxon>
    </lineage>
</organism>
<evidence type="ECO:0000259" key="1">
    <source>
        <dbReference type="PROSITE" id="PS50883"/>
    </source>
</evidence>
<dbReference type="CDD" id="cd01948">
    <property type="entry name" value="EAL"/>
    <property type="match status" value="1"/>
</dbReference>
<dbReference type="Pfam" id="PF00990">
    <property type="entry name" value="GGDEF"/>
    <property type="match status" value="1"/>
</dbReference>
<dbReference type="InterPro" id="IPR029787">
    <property type="entry name" value="Nucleotide_cyclase"/>
</dbReference>
<dbReference type="SUPFAM" id="SSF55073">
    <property type="entry name" value="Nucleotide cyclase"/>
    <property type="match status" value="1"/>
</dbReference>
<sequence>MAHIEHEADRLALIRSLDLLGLQGAPDLDRITQLAAQALGAPMVLITVVEEFEQRFISTVGTDLKATEREISVCAVAIESQGVFEVEDLSQDTRFANFRTVTEDGMRFYAGAPLTLSTGVSVGTLCVVDFEPRRLSDAQHIALRTLADLAVNQIQLLRMIGRRDPITGLPNRQQMSADLAIRKRRSMLGSMQLVVIDVLESGASNRLTQALGPGPAESIVRQAAFRIADLLPVDAPLYHVGVARFAFFLSDEDGDGLLGLLSAMRKRVTMPVHTHGLDMAASFHAGLAPFDGDSEDDAMRMAVTALHAAVERGVPWSHYEAARDASLRRQHTLATQVDAALHEQQFHLAYQPRLDLATGQVAWVEALLRWEHPTLGAVGPNEFLPIIETTTLMPRVSQWVIQQALRQLADWDALGHRIGVSINLAGADLEDGRIVERAFALTEQYGVEPDRIEFEITEGHWLQGEAVVSQLQTLRTLGFSIALEDFGSGYSNFAYLNALPATAIKIDRSLIDGMEADGRRARLVRTLVMLGAELGLRTVGEGVETEAQLALLRRWKCNEAQGYLISRPCSSQDLRRFLIERVSTPASTS</sequence>
<reference evidence="2" key="2">
    <citation type="journal article" date="2022" name="Syst. Appl. Microbiol.">
        <title>Physiological and genomic characterisation of Luteimonas fraxinea sp. nov., a bacterial species associated with trees tolerant to ash dieback.</title>
        <authorList>
            <person name="Ulrich K."/>
            <person name="Becker R."/>
            <person name="Behrendt U."/>
            <person name="Kube M."/>
            <person name="Schneck V."/>
            <person name="Ulrich A."/>
        </authorList>
    </citation>
    <scope>NUCLEOTIDE SEQUENCE</scope>
    <source>
        <strain evidence="2">A1P009</strain>
    </source>
</reference>
<dbReference type="PANTHER" id="PTHR33121:SF19">
    <property type="entry name" value="CYCLIC DI-GMP PHOSPHODIESTERASE PA2567"/>
    <property type="match status" value="1"/>
</dbReference>
<dbReference type="InterPro" id="IPR001633">
    <property type="entry name" value="EAL_dom"/>
</dbReference>
<dbReference type="Pfam" id="PF00563">
    <property type="entry name" value="EAL"/>
    <property type="match status" value="1"/>
</dbReference>
<dbReference type="Gene3D" id="3.20.20.450">
    <property type="entry name" value="EAL domain"/>
    <property type="match status" value="1"/>
</dbReference>
<dbReference type="InterPro" id="IPR000160">
    <property type="entry name" value="GGDEF_dom"/>
</dbReference>
<dbReference type="SMART" id="SM00052">
    <property type="entry name" value="EAL"/>
    <property type="match status" value="1"/>
</dbReference>
<dbReference type="Pfam" id="PF01590">
    <property type="entry name" value="GAF"/>
    <property type="match status" value="1"/>
</dbReference>
<dbReference type="Gene3D" id="3.30.70.270">
    <property type="match status" value="1"/>
</dbReference>
<keyword evidence="3" id="KW-1185">Reference proteome</keyword>
<dbReference type="Gene3D" id="3.30.450.40">
    <property type="match status" value="1"/>
</dbReference>
<dbReference type="InterPro" id="IPR043128">
    <property type="entry name" value="Rev_trsase/Diguanyl_cyclase"/>
</dbReference>
<comment type="caution">
    <text evidence="2">The sequence shown here is derived from an EMBL/GenBank/DDBJ whole genome shotgun (WGS) entry which is preliminary data.</text>
</comment>
<dbReference type="SUPFAM" id="SSF55781">
    <property type="entry name" value="GAF domain-like"/>
    <property type="match status" value="1"/>
</dbReference>
<gene>
    <name evidence="2" type="ORF">LTT95_12135</name>
</gene>
<evidence type="ECO:0000313" key="2">
    <source>
        <dbReference type="EMBL" id="MCD9097688.1"/>
    </source>
</evidence>
<feature type="domain" description="EAL" evidence="1">
    <location>
        <begin position="330"/>
        <end position="582"/>
    </location>
</feature>
<proteinExistence type="predicted"/>
<dbReference type="PROSITE" id="PS50883">
    <property type="entry name" value="EAL"/>
    <property type="match status" value="1"/>
</dbReference>
<protein>
    <submittedName>
        <fullName evidence="2">Sensor domain-containing phosphodiesterase</fullName>
    </submittedName>
</protein>
<evidence type="ECO:0000313" key="3">
    <source>
        <dbReference type="Proteomes" id="UP001430360"/>
    </source>
</evidence>
<dbReference type="RefSeq" id="WP_232136773.1">
    <property type="nucleotide sequence ID" value="NZ_CP089507.1"/>
</dbReference>
<accession>A0ABS8UDX4</accession>
<dbReference type="SMART" id="SM00267">
    <property type="entry name" value="GGDEF"/>
    <property type="match status" value="1"/>
</dbReference>
<dbReference type="PANTHER" id="PTHR33121">
    <property type="entry name" value="CYCLIC DI-GMP PHOSPHODIESTERASE PDEF"/>
    <property type="match status" value="1"/>
</dbReference>
<dbReference type="EMBL" id="JAJQKU010000003">
    <property type="protein sequence ID" value="MCD9097688.1"/>
    <property type="molecule type" value="Genomic_DNA"/>
</dbReference>